<dbReference type="Pfam" id="PF13692">
    <property type="entry name" value="Glyco_trans_1_4"/>
    <property type="match status" value="1"/>
</dbReference>
<dbReference type="Gene3D" id="3.40.50.2000">
    <property type="entry name" value="Glycogen Phosphorylase B"/>
    <property type="match status" value="1"/>
</dbReference>
<keyword evidence="2" id="KW-1185">Reference proteome</keyword>
<name>A0ABP8L2J0_9MICO</name>
<proteinExistence type="predicted"/>
<dbReference type="EMBL" id="BAABGN010000006">
    <property type="protein sequence ID" value="GAA4421481.1"/>
    <property type="molecule type" value="Genomic_DNA"/>
</dbReference>
<gene>
    <name evidence="1" type="ORF">GCM10023169_14410</name>
</gene>
<evidence type="ECO:0000313" key="1">
    <source>
        <dbReference type="EMBL" id="GAA4421481.1"/>
    </source>
</evidence>
<dbReference type="SUPFAM" id="SSF53756">
    <property type="entry name" value="UDP-Glycosyltransferase/glycogen phosphorylase"/>
    <property type="match status" value="1"/>
</dbReference>
<evidence type="ECO:0000313" key="2">
    <source>
        <dbReference type="Proteomes" id="UP001500622"/>
    </source>
</evidence>
<organism evidence="1 2">
    <name type="scientific">Georgenia halophila</name>
    <dbReference type="NCBI Taxonomy" id="620889"/>
    <lineage>
        <taxon>Bacteria</taxon>
        <taxon>Bacillati</taxon>
        <taxon>Actinomycetota</taxon>
        <taxon>Actinomycetes</taxon>
        <taxon>Micrococcales</taxon>
        <taxon>Bogoriellaceae</taxon>
        <taxon>Georgenia</taxon>
    </lineage>
</organism>
<dbReference type="Proteomes" id="UP001500622">
    <property type="component" value="Unassembled WGS sequence"/>
</dbReference>
<comment type="caution">
    <text evidence="1">The sequence shown here is derived from an EMBL/GenBank/DDBJ whole genome shotgun (WGS) entry which is preliminary data.</text>
</comment>
<protein>
    <submittedName>
        <fullName evidence="1">Glycosyltransferase</fullName>
    </submittedName>
</protein>
<dbReference type="PANTHER" id="PTHR12526">
    <property type="entry name" value="GLYCOSYLTRANSFERASE"/>
    <property type="match status" value="1"/>
</dbReference>
<sequence length="367" mass="39816">MLAFGTYDVKAHPRVQVLIDGLCDHGITVEKLNAPLGLSTAQRVDVLQRPWLVPWLVARLLRRWATLTSRSARIRRGERSTHVLVGYLGHFDVLLARVLFPRAQIILDHLIFAAGTAKDRGVRSGVRIRLLTALDRAALRAADLVVVDTVEHQRLVPVHRRADSVVVPVGATDRWFAAGDRAAQRRGRTEETLSVVFFGLFTPLQGTTVVGEAVRRLHEQGNKIRLTLVGSGQDSHAVHALVDGVAGVTWHDWVDGGELPEVVASHDVCLGIFGVTDKALAVVPNKVYQGAAAGCAVVTSDTEPQRRALGDAAVLVEPGSPEALAAALSTLAENRDRLDHVRRACLQLAGERFTARAVTVPMVEALR</sequence>
<dbReference type="PANTHER" id="PTHR12526:SF636">
    <property type="entry name" value="BLL3647 PROTEIN"/>
    <property type="match status" value="1"/>
</dbReference>
<reference evidence="2" key="1">
    <citation type="journal article" date="2019" name="Int. J. Syst. Evol. Microbiol.">
        <title>The Global Catalogue of Microorganisms (GCM) 10K type strain sequencing project: providing services to taxonomists for standard genome sequencing and annotation.</title>
        <authorList>
            <consortium name="The Broad Institute Genomics Platform"/>
            <consortium name="The Broad Institute Genome Sequencing Center for Infectious Disease"/>
            <person name="Wu L."/>
            <person name="Ma J."/>
        </authorList>
    </citation>
    <scope>NUCLEOTIDE SEQUENCE [LARGE SCALE GENOMIC DNA]</scope>
    <source>
        <strain evidence="2">JCM 17810</strain>
    </source>
</reference>
<accession>A0ABP8L2J0</accession>